<evidence type="ECO:0000256" key="1">
    <source>
        <dbReference type="SAM" id="Phobius"/>
    </source>
</evidence>
<dbReference type="EMBL" id="SDPM01000014">
    <property type="protein sequence ID" value="RXZ85017.1"/>
    <property type="molecule type" value="Genomic_DNA"/>
</dbReference>
<dbReference type="EMBL" id="JACCBI010000001">
    <property type="protein sequence ID" value="NYD65591.1"/>
    <property type="molecule type" value="Genomic_DNA"/>
</dbReference>
<keyword evidence="1" id="KW-0472">Membrane</keyword>
<accession>A0A4Q2M1L1</accession>
<evidence type="ECO:0000313" key="4">
    <source>
        <dbReference type="Proteomes" id="UP000292686"/>
    </source>
</evidence>
<keyword evidence="4" id="KW-1185">Reference proteome</keyword>
<keyword evidence="1" id="KW-0812">Transmembrane</keyword>
<dbReference type="AlphaFoldDB" id="A0A4Q2M1L1"/>
<dbReference type="OrthoDB" id="5121696at2"/>
<organism evidence="3 4">
    <name type="scientific">Agromyces atrinae</name>
    <dbReference type="NCBI Taxonomy" id="592376"/>
    <lineage>
        <taxon>Bacteria</taxon>
        <taxon>Bacillati</taxon>
        <taxon>Actinomycetota</taxon>
        <taxon>Actinomycetes</taxon>
        <taxon>Micrococcales</taxon>
        <taxon>Microbacteriaceae</taxon>
        <taxon>Agromyces</taxon>
    </lineage>
</organism>
<comment type="caution">
    <text evidence="3">The sequence shown here is derived from an EMBL/GenBank/DDBJ whole genome shotgun (WGS) entry which is preliminary data.</text>
</comment>
<sequence>MELLFVALGGALLGIAARYTVPRRSTHGVLVIPAVGALAASVVWVGLTWLGWAWDGGWIWVASLVIGGLVAAAIAWYVGVRRTAADDAFLASAVKNGVPARA</sequence>
<feature type="transmembrane region" description="Helical" evidence="1">
    <location>
        <begin position="57"/>
        <end position="78"/>
    </location>
</feature>
<name>A0A4Q2M1L1_9MICO</name>
<evidence type="ECO:0000313" key="3">
    <source>
        <dbReference type="EMBL" id="RXZ85017.1"/>
    </source>
</evidence>
<keyword evidence="1" id="KW-1133">Transmembrane helix</keyword>
<feature type="transmembrane region" description="Helical" evidence="1">
    <location>
        <begin position="28"/>
        <end position="50"/>
    </location>
</feature>
<reference evidence="3 4" key="1">
    <citation type="submission" date="2019-01" db="EMBL/GenBank/DDBJ databases">
        <title>Agromyces.</title>
        <authorList>
            <person name="Li J."/>
        </authorList>
    </citation>
    <scope>NUCLEOTIDE SEQUENCE [LARGE SCALE GENOMIC DNA]</scope>
    <source>
        <strain evidence="3 4">DSM 23870</strain>
    </source>
</reference>
<gene>
    <name evidence="2" type="ORF">BJ972_000110</name>
    <name evidence="3" type="ORF">ESP50_17440</name>
</gene>
<dbReference type="RefSeq" id="WP_129177192.1">
    <property type="nucleotide sequence ID" value="NZ_JACCBI010000001.1"/>
</dbReference>
<dbReference type="Proteomes" id="UP000292686">
    <property type="component" value="Unassembled WGS sequence"/>
</dbReference>
<proteinExistence type="predicted"/>
<protein>
    <submittedName>
        <fullName evidence="2">CHASE2 domain-containing sensor protein</fullName>
    </submittedName>
</protein>
<reference evidence="2 5" key="2">
    <citation type="submission" date="2020-07" db="EMBL/GenBank/DDBJ databases">
        <title>Sequencing the genomes of 1000 actinobacteria strains.</title>
        <authorList>
            <person name="Klenk H.-P."/>
        </authorList>
    </citation>
    <scope>NUCLEOTIDE SEQUENCE [LARGE SCALE GENOMIC DNA]</scope>
    <source>
        <strain evidence="2 5">DSM 23870</strain>
    </source>
</reference>
<dbReference type="Proteomes" id="UP000581087">
    <property type="component" value="Unassembled WGS sequence"/>
</dbReference>
<evidence type="ECO:0000313" key="5">
    <source>
        <dbReference type="Proteomes" id="UP000581087"/>
    </source>
</evidence>
<evidence type="ECO:0000313" key="2">
    <source>
        <dbReference type="EMBL" id="NYD65591.1"/>
    </source>
</evidence>